<evidence type="ECO:0000256" key="5">
    <source>
        <dbReference type="ARBA" id="ARBA00035381"/>
    </source>
</evidence>
<dbReference type="SUPFAM" id="SSF55658">
    <property type="entry name" value="L9 N-domain-like"/>
    <property type="match status" value="1"/>
</dbReference>
<dbReference type="Gene3D" id="3.40.5.10">
    <property type="entry name" value="Ribosomal protein L9, N-terminal domain"/>
    <property type="match status" value="1"/>
</dbReference>
<reference evidence="7 8" key="1">
    <citation type="submission" date="2024-08" db="EMBL/GenBank/DDBJ databases">
        <authorList>
            <person name="Will J Nash"/>
            <person name="Angela Man"/>
            <person name="Seanna McTaggart"/>
            <person name="Kendall Baker"/>
            <person name="Tom Barker"/>
            <person name="Leah Catchpole"/>
            <person name="Alex Durrant"/>
            <person name="Karim Gharbi"/>
            <person name="Naomi Irish"/>
            <person name="Gemy Kaithakottil"/>
            <person name="Debby Ku"/>
            <person name="Aaliyah Providence"/>
            <person name="Felix Shaw"/>
            <person name="David Swarbreck"/>
            <person name="Chris Watkins"/>
            <person name="Ann M. McCartney"/>
            <person name="Giulio Formenti"/>
            <person name="Alice Mouton"/>
            <person name="Noel Vella"/>
            <person name="Bjorn M von Reumont"/>
            <person name="Adriana Vella"/>
            <person name="Wilfried Haerty"/>
        </authorList>
    </citation>
    <scope>NUCLEOTIDE SEQUENCE [LARGE SCALE GENOMIC DNA]</scope>
</reference>
<dbReference type="EMBL" id="CAXAJV020001300">
    <property type="protein sequence ID" value="CAL7950035.1"/>
    <property type="molecule type" value="Genomic_DNA"/>
</dbReference>
<protein>
    <recommendedName>
        <fullName evidence="4">Large ribosomal subunit protein bL9m</fullName>
    </recommendedName>
    <alternativeName>
        <fullName evidence="5">39S ribosomal protein L9, mitochondrial</fullName>
    </alternativeName>
</protein>
<proteinExistence type="inferred from homology"/>
<keyword evidence="3" id="KW-0687">Ribonucleoprotein</keyword>
<comment type="caution">
    <text evidence="7">The sequence shown here is derived from an EMBL/GenBank/DDBJ whole genome shotgun (WGS) entry which is preliminary data.</text>
</comment>
<evidence type="ECO:0000313" key="8">
    <source>
        <dbReference type="Proteomes" id="UP001642520"/>
    </source>
</evidence>
<gene>
    <name evidence="7" type="ORF">XYLVIOL_LOCUS9727</name>
</gene>
<dbReference type="InterPro" id="IPR020070">
    <property type="entry name" value="Ribosomal_bL9_N"/>
</dbReference>
<accession>A0ABP1P9V1</accession>
<comment type="similarity">
    <text evidence="1">Belongs to the bacterial ribosomal protein bL9 family.</text>
</comment>
<evidence type="ECO:0000256" key="3">
    <source>
        <dbReference type="ARBA" id="ARBA00023274"/>
    </source>
</evidence>
<dbReference type="Pfam" id="PF01281">
    <property type="entry name" value="Ribosomal_L9_N"/>
    <property type="match status" value="1"/>
</dbReference>
<evidence type="ECO:0000313" key="7">
    <source>
        <dbReference type="EMBL" id="CAL7950035.1"/>
    </source>
</evidence>
<dbReference type="Proteomes" id="UP001642520">
    <property type="component" value="Unassembled WGS sequence"/>
</dbReference>
<keyword evidence="2" id="KW-0689">Ribosomal protein</keyword>
<dbReference type="InterPro" id="IPR000244">
    <property type="entry name" value="Ribosomal_bL9"/>
</dbReference>
<evidence type="ECO:0000256" key="2">
    <source>
        <dbReference type="ARBA" id="ARBA00022980"/>
    </source>
</evidence>
<evidence type="ECO:0000256" key="4">
    <source>
        <dbReference type="ARBA" id="ARBA00035194"/>
    </source>
</evidence>
<evidence type="ECO:0000259" key="6">
    <source>
        <dbReference type="Pfam" id="PF01281"/>
    </source>
</evidence>
<sequence>MLKCTQVGINYLKTQSTLLSKQTNLIQQNRNTFILKRRYPVPLHKKNETRLKLKHKYFIYDVVENTNVKPEPLIDIILLTPVKNVGNKGQKITMGGQRAYETLILPKLAVYATPENLEKYLIEDLQKEEKLCTYSSKFVKRTMNLMSRLYLQMHMSMDVPWTIEKWHVRVSFRKAGYIVPDNAITLPEKTISGPDLNIENKEFYVTVKINNTEEILVRCKILHYTSDLNKKIRYEVPIYELPNVAIFSEDQEILNSLPKHKLLGKNELNELNELNE</sequence>
<evidence type="ECO:0000256" key="1">
    <source>
        <dbReference type="ARBA" id="ARBA00010605"/>
    </source>
</evidence>
<dbReference type="InterPro" id="IPR036935">
    <property type="entry name" value="Ribosomal_bL9_N_sf"/>
</dbReference>
<dbReference type="InterPro" id="IPR009027">
    <property type="entry name" value="Ribosomal_bL9/RNase_H1_N"/>
</dbReference>
<organism evidence="7 8">
    <name type="scientific">Xylocopa violacea</name>
    <name type="common">Violet carpenter bee</name>
    <name type="synonym">Apis violacea</name>
    <dbReference type="NCBI Taxonomy" id="135666"/>
    <lineage>
        <taxon>Eukaryota</taxon>
        <taxon>Metazoa</taxon>
        <taxon>Ecdysozoa</taxon>
        <taxon>Arthropoda</taxon>
        <taxon>Hexapoda</taxon>
        <taxon>Insecta</taxon>
        <taxon>Pterygota</taxon>
        <taxon>Neoptera</taxon>
        <taxon>Endopterygota</taxon>
        <taxon>Hymenoptera</taxon>
        <taxon>Apocrita</taxon>
        <taxon>Aculeata</taxon>
        <taxon>Apoidea</taxon>
        <taxon>Anthophila</taxon>
        <taxon>Apidae</taxon>
        <taxon>Xylocopa</taxon>
        <taxon>Xylocopa</taxon>
    </lineage>
</organism>
<keyword evidence="8" id="KW-1185">Reference proteome</keyword>
<name>A0ABP1P9V1_XYLVO</name>
<feature type="domain" description="Ribosomal protein L9" evidence="6">
    <location>
        <begin position="75"/>
        <end position="120"/>
    </location>
</feature>
<dbReference type="PANTHER" id="PTHR21368">
    <property type="entry name" value="50S RIBOSOMAL PROTEIN L9"/>
    <property type="match status" value="1"/>
</dbReference>